<sequence length="261" mass="29668">MFIVWADDIQKNPSALVQQEISTASDYNVEHLIFEHHNVRKAIGEFDELVFEAILQKSKFKEFLTFYLPQLMFVAISWLSMFLGPMAITRSVLIIGSMLLLTIHRHYYSQSAFATASTFTNYDIWQLATLIFTFATLVELIFITCMASAGRSGRLLSCFGKKTDKKSGRNYYSFEPLYEELNDLRARKGRKTCACCSYSALVLDILSIIAFGIIFSFFCLLYFFSNEKIVSIFNNFTTNSSTSASSNEEIVPPLTNVEGSF</sequence>
<protein>
    <submittedName>
        <fullName evidence="2">Uncharacterized protein</fullName>
    </submittedName>
</protein>
<dbReference type="Proteomes" id="UP000887580">
    <property type="component" value="Unplaced"/>
</dbReference>
<organism evidence="1 2">
    <name type="scientific">Panagrolaimus sp. PS1159</name>
    <dbReference type="NCBI Taxonomy" id="55785"/>
    <lineage>
        <taxon>Eukaryota</taxon>
        <taxon>Metazoa</taxon>
        <taxon>Ecdysozoa</taxon>
        <taxon>Nematoda</taxon>
        <taxon>Chromadorea</taxon>
        <taxon>Rhabditida</taxon>
        <taxon>Tylenchina</taxon>
        <taxon>Panagrolaimomorpha</taxon>
        <taxon>Panagrolaimoidea</taxon>
        <taxon>Panagrolaimidae</taxon>
        <taxon>Panagrolaimus</taxon>
    </lineage>
</organism>
<evidence type="ECO:0000313" key="1">
    <source>
        <dbReference type="Proteomes" id="UP000887580"/>
    </source>
</evidence>
<name>A0AC35GD36_9BILA</name>
<evidence type="ECO:0000313" key="2">
    <source>
        <dbReference type="WBParaSite" id="PS1159_v2.g4080.t1"/>
    </source>
</evidence>
<dbReference type="WBParaSite" id="PS1159_v2.g4080.t1">
    <property type="protein sequence ID" value="PS1159_v2.g4080.t1"/>
    <property type="gene ID" value="PS1159_v2.g4080"/>
</dbReference>
<accession>A0AC35GD36</accession>
<proteinExistence type="predicted"/>
<reference evidence="2" key="1">
    <citation type="submission" date="2022-11" db="UniProtKB">
        <authorList>
            <consortium name="WormBaseParasite"/>
        </authorList>
    </citation>
    <scope>IDENTIFICATION</scope>
</reference>